<dbReference type="Pfam" id="PF00535">
    <property type="entry name" value="Glycos_transf_2"/>
    <property type="match status" value="1"/>
</dbReference>
<reference evidence="5 6" key="1">
    <citation type="submission" date="2017-10" db="EMBL/GenBank/DDBJ databases">
        <title>Draft genome sequences of strains TRE 1, TRE 9, TRE H and TRI 7, isolated from tamarins, belonging to four potential novel Bifidobacterium species.</title>
        <authorList>
            <person name="Mattarelli P."/>
            <person name="Modesto M."/>
            <person name="Puglisi E."/>
            <person name="Morelli L."/>
            <person name="Spezio C."/>
            <person name="Bonetti A."/>
            <person name="Sandri C."/>
        </authorList>
    </citation>
    <scope>NUCLEOTIDE SEQUENCE [LARGE SCALE GENOMIC DNA]</scope>
    <source>
        <strain evidence="6">TRI7</strain>
    </source>
</reference>
<dbReference type="PANTHER" id="PTHR22916:SF51">
    <property type="entry name" value="GLYCOSYLTRANSFERASE EPSH-RELATED"/>
    <property type="match status" value="1"/>
</dbReference>
<evidence type="ECO:0000259" key="4">
    <source>
        <dbReference type="Pfam" id="PF00535"/>
    </source>
</evidence>
<dbReference type="CDD" id="cd00761">
    <property type="entry name" value="Glyco_tranf_GTA_type"/>
    <property type="match status" value="1"/>
</dbReference>
<evidence type="ECO:0000313" key="6">
    <source>
        <dbReference type="Proteomes" id="UP000231451"/>
    </source>
</evidence>
<protein>
    <submittedName>
        <fullName evidence="5">Glycosyl transferase</fullName>
    </submittedName>
</protein>
<dbReference type="EMBL" id="PEBK01000002">
    <property type="protein sequence ID" value="PJM75789.1"/>
    <property type="molecule type" value="Genomic_DNA"/>
</dbReference>
<evidence type="ECO:0000256" key="2">
    <source>
        <dbReference type="ARBA" id="ARBA00022679"/>
    </source>
</evidence>
<gene>
    <name evidence="5" type="ORF">CSQ87_02630</name>
</gene>
<dbReference type="PANTHER" id="PTHR22916">
    <property type="entry name" value="GLYCOSYLTRANSFERASE"/>
    <property type="match status" value="1"/>
</dbReference>
<dbReference type="Proteomes" id="UP000231451">
    <property type="component" value="Unassembled WGS sequence"/>
</dbReference>
<keyword evidence="1" id="KW-0328">Glycosyltransferase</keyword>
<dbReference type="RefSeq" id="WP_100512323.1">
    <property type="nucleotide sequence ID" value="NZ_PEBK01000002.1"/>
</dbReference>
<dbReference type="Gene3D" id="3.90.550.10">
    <property type="entry name" value="Spore Coat Polysaccharide Biosynthesis Protein SpsA, Chain A"/>
    <property type="match status" value="1"/>
</dbReference>
<accession>A0A2M9HG68</accession>
<dbReference type="SUPFAM" id="SSF53448">
    <property type="entry name" value="Nucleotide-diphospho-sugar transferases"/>
    <property type="match status" value="1"/>
</dbReference>
<dbReference type="AlphaFoldDB" id="A0A2M9HG68"/>
<dbReference type="GO" id="GO:0016757">
    <property type="term" value="F:glycosyltransferase activity"/>
    <property type="evidence" value="ECO:0007669"/>
    <property type="project" value="UniProtKB-KW"/>
</dbReference>
<dbReference type="InterPro" id="IPR029044">
    <property type="entry name" value="Nucleotide-diphossugar_trans"/>
</dbReference>
<sequence>MVDSQPQPVQPSQPQPRSRSDSPLVSVIVPVYNAQRFLPYCVDSILRQSYANLEIILVDDGATDDSPAICDDYAARDSRIVVIHQPNGGIAKAQNAGLDAAHGRYLAFADNDDILDSRNIEILLHALESTGASMSKGRWSQFGVSRLDEVADLARLGAADPETVTVFRNPLRAYQSVFCKSLRLLLDAMGRHGEARYFNEANWCRLYRRELWDGVRFPEGMYAQDVMVAGELYSRMDKVADVNAVLYHWLQSGESVTHSQRSLGFYHDNVLAGLTNFDHAMANGVTPARSYYTMTEQLREAEQAYGRGDAAGSDADTRLLADDRAQVRKAIRRLTVCQRLRCRVLAAARYAEKLVYDRRIKSMR</sequence>
<proteinExistence type="predicted"/>
<comment type="caution">
    <text evidence="5">The sequence shown here is derived from an EMBL/GenBank/DDBJ whole genome shotgun (WGS) entry which is preliminary data.</text>
</comment>
<evidence type="ECO:0000256" key="3">
    <source>
        <dbReference type="SAM" id="MobiDB-lite"/>
    </source>
</evidence>
<evidence type="ECO:0000256" key="1">
    <source>
        <dbReference type="ARBA" id="ARBA00022676"/>
    </source>
</evidence>
<name>A0A2M9HG68_9BIFI</name>
<organism evidence="5 6">
    <name type="scientific">Bifidobacterium simiarum</name>
    <dbReference type="NCBI Taxonomy" id="2045441"/>
    <lineage>
        <taxon>Bacteria</taxon>
        <taxon>Bacillati</taxon>
        <taxon>Actinomycetota</taxon>
        <taxon>Actinomycetes</taxon>
        <taxon>Bifidobacteriales</taxon>
        <taxon>Bifidobacteriaceae</taxon>
        <taxon>Bifidobacterium</taxon>
    </lineage>
</organism>
<feature type="domain" description="Glycosyltransferase 2-like" evidence="4">
    <location>
        <begin position="26"/>
        <end position="143"/>
    </location>
</feature>
<dbReference type="OrthoDB" id="3171021at2"/>
<dbReference type="InterPro" id="IPR001173">
    <property type="entry name" value="Glyco_trans_2-like"/>
</dbReference>
<feature type="region of interest" description="Disordered" evidence="3">
    <location>
        <begin position="1"/>
        <end position="21"/>
    </location>
</feature>
<keyword evidence="6" id="KW-1185">Reference proteome</keyword>
<keyword evidence="2 5" id="KW-0808">Transferase</keyword>
<evidence type="ECO:0000313" key="5">
    <source>
        <dbReference type="EMBL" id="PJM75789.1"/>
    </source>
</evidence>